<evidence type="ECO:0000313" key="5">
    <source>
        <dbReference type="Proteomes" id="UP000494256"/>
    </source>
</evidence>
<dbReference type="Proteomes" id="UP000494106">
    <property type="component" value="Unassembled WGS sequence"/>
</dbReference>
<reference evidence="4 5" key="1">
    <citation type="submission" date="2020-04" db="EMBL/GenBank/DDBJ databases">
        <authorList>
            <person name="Wallbank WR R."/>
            <person name="Pardo Diaz C."/>
            <person name="Kozak K."/>
            <person name="Martin S."/>
            <person name="Jiggins C."/>
            <person name="Moest M."/>
            <person name="Warren A I."/>
            <person name="Byers J.R.P. K."/>
            <person name="Montejo-Kovacevich G."/>
            <person name="Yen C E."/>
        </authorList>
    </citation>
    <scope>NUCLEOTIDE SEQUENCE [LARGE SCALE GENOMIC DNA]</scope>
</reference>
<dbReference type="OrthoDB" id="7459939at2759"/>
<protein>
    <recommendedName>
        <fullName evidence="6">Solute carrier family 3 member 2 N-terminal domain-containing protein</fullName>
    </recommendedName>
</protein>
<sequence>MDLERQPLLGNTSDVRCRRSRPLTSEEVLAARQDITWRRTRFCILVMFWSLMVMFISIITYLLFTASGCNSYEKSLVQAPTVPPIHMTLAPLIYRINDDKVFTL</sequence>
<gene>
    <name evidence="2" type="ORF">APLA_LOCUS11862</name>
    <name evidence="3" type="ORF">APLA_LOCUS12878</name>
</gene>
<dbReference type="EMBL" id="CADEBC010000535">
    <property type="protein sequence ID" value="CAB3248779.1"/>
    <property type="molecule type" value="Genomic_DNA"/>
</dbReference>
<comment type="caution">
    <text evidence="2">The sequence shown here is derived from an EMBL/GenBank/DDBJ whole genome shotgun (WGS) entry which is preliminary data.</text>
</comment>
<keyword evidence="1" id="KW-0472">Membrane</keyword>
<accession>A0A8S1AUZ6</accession>
<proteinExistence type="predicted"/>
<dbReference type="AlphaFoldDB" id="A0A8S1AUZ6"/>
<feature type="transmembrane region" description="Helical" evidence="1">
    <location>
        <begin position="42"/>
        <end position="64"/>
    </location>
</feature>
<evidence type="ECO:0000313" key="3">
    <source>
        <dbReference type="EMBL" id="CAB3249426.1"/>
    </source>
</evidence>
<evidence type="ECO:0000313" key="4">
    <source>
        <dbReference type="Proteomes" id="UP000494106"/>
    </source>
</evidence>
<dbReference type="Proteomes" id="UP000494256">
    <property type="component" value="Unassembled WGS sequence"/>
</dbReference>
<dbReference type="EMBL" id="CADEBD010000344">
    <property type="protein sequence ID" value="CAB3249426.1"/>
    <property type="molecule type" value="Genomic_DNA"/>
</dbReference>
<keyword evidence="1" id="KW-0812">Transmembrane</keyword>
<organism evidence="2 4">
    <name type="scientific">Arctia plantaginis</name>
    <name type="common">Wood tiger moth</name>
    <name type="synonym">Phalaena plantaginis</name>
    <dbReference type="NCBI Taxonomy" id="874455"/>
    <lineage>
        <taxon>Eukaryota</taxon>
        <taxon>Metazoa</taxon>
        <taxon>Ecdysozoa</taxon>
        <taxon>Arthropoda</taxon>
        <taxon>Hexapoda</taxon>
        <taxon>Insecta</taxon>
        <taxon>Pterygota</taxon>
        <taxon>Neoptera</taxon>
        <taxon>Endopterygota</taxon>
        <taxon>Lepidoptera</taxon>
        <taxon>Glossata</taxon>
        <taxon>Ditrysia</taxon>
        <taxon>Noctuoidea</taxon>
        <taxon>Erebidae</taxon>
        <taxon>Arctiinae</taxon>
        <taxon>Arctia</taxon>
    </lineage>
</organism>
<evidence type="ECO:0008006" key="6">
    <source>
        <dbReference type="Google" id="ProtNLM"/>
    </source>
</evidence>
<keyword evidence="1" id="KW-1133">Transmembrane helix</keyword>
<name>A0A8S1AUZ6_ARCPL</name>
<evidence type="ECO:0000256" key="1">
    <source>
        <dbReference type="SAM" id="Phobius"/>
    </source>
</evidence>
<keyword evidence="4" id="KW-1185">Reference proteome</keyword>
<evidence type="ECO:0000313" key="2">
    <source>
        <dbReference type="EMBL" id="CAB3248779.1"/>
    </source>
</evidence>